<reference evidence="2" key="1">
    <citation type="journal article" date="2020" name="Stud. Mycol.">
        <title>101 Dothideomycetes genomes: a test case for predicting lifestyles and emergence of pathogens.</title>
        <authorList>
            <person name="Haridas S."/>
            <person name="Albert R."/>
            <person name="Binder M."/>
            <person name="Bloem J."/>
            <person name="Labutti K."/>
            <person name="Salamov A."/>
            <person name="Andreopoulos B."/>
            <person name="Baker S."/>
            <person name="Barry K."/>
            <person name="Bills G."/>
            <person name="Bluhm B."/>
            <person name="Cannon C."/>
            <person name="Castanera R."/>
            <person name="Culley D."/>
            <person name="Daum C."/>
            <person name="Ezra D."/>
            <person name="Gonzalez J."/>
            <person name="Henrissat B."/>
            <person name="Kuo A."/>
            <person name="Liang C."/>
            <person name="Lipzen A."/>
            <person name="Lutzoni F."/>
            <person name="Magnuson J."/>
            <person name="Mondo S."/>
            <person name="Nolan M."/>
            <person name="Ohm R."/>
            <person name="Pangilinan J."/>
            <person name="Park H.-J."/>
            <person name="Ramirez L."/>
            <person name="Alfaro M."/>
            <person name="Sun H."/>
            <person name="Tritt A."/>
            <person name="Yoshinaga Y."/>
            <person name="Zwiers L.-H."/>
            <person name="Turgeon B."/>
            <person name="Goodwin S."/>
            <person name="Spatafora J."/>
            <person name="Crous P."/>
            <person name="Grigoriev I."/>
        </authorList>
    </citation>
    <scope>NUCLEOTIDE SEQUENCE</scope>
    <source>
        <strain evidence="2">CBS 113389</strain>
    </source>
</reference>
<feature type="domain" description="DUF7371" evidence="1">
    <location>
        <begin position="522"/>
        <end position="721"/>
    </location>
</feature>
<gene>
    <name evidence="2" type="ORF">BDY17DRAFT_288627</name>
</gene>
<organism evidence="2 3">
    <name type="scientific">Neohortaea acidophila</name>
    <dbReference type="NCBI Taxonomy" id="245834"/>
    <lineage>
        <taxon>Eukaryota</taxon>
        <taxon>Fungi</taxon>
        <taxon>Dikarya</taxon>
        <taxon>Ascomycota</taxon>
        <taxon>Pezizomycotina</taxon>
        <taxon>Dothideomycetes</taxon>
        <taxon>Dothideomycetidae</taxon>
        <taxon>Mycosphaerellales</taxon>
        <taxon>Teratosphaeriaceae</taxon>
        <taxon>Neohortaea</taxon>
    </lineage>
</organism>
<protein>
    <recommendedName>
        <fullName evidence="1">DUF7371 domain-containing protein</fullName>
    </recommendedName>
</protein>
<dbReference type="Proteomes" id="UP000799767">
    <property type="component" value="Unassembled WGS sequence"/>
</dbReference>
<keyword evidence="3" id="KW-1185">Reference proteome</keyword>
<evidence type="ECO:0000313" key="3">
    <source>
        <dbReference type="Proteomes" id="UP000799767"/>
    </source>
</evidence>
<dbReference type="AlphaFoldDB" id="A0A6A6Q5N7"/>
<dbReference type="RefSeq" id="XP_033593835.1">
    <property type="nucleotide sequence ID" value="XM_033732224.1"/>
</dbReference>
<dbReference type="OrthoDB" id="5385013at2759"/>
<proteinExistence type="predicted"/>
<evidence type="ECO:0000313" key="2">
    <source>
        <dbReference type="EMBL" id="KAF2487266.1"/>
    </source>
</evidence>
<sequence length="725" mass="73240">MTSTVMETLTSFLTPSTAATSPSSSGSPSYFYVTNSAGSTVWLNGISPSSGASLTTVTTTVVIRPVPSNDPAVTMQATASDVDTITPPAYTSTVYTFETPDSTLTSTSTHYTTLTVSQVSAAASIISSKSSFPGVSSSGWNASTSMDPQLTTSTAGNAASVPTTLTDIVYLGAGDDITSTTTMFLTTTVPLQITTTVDPDSGAPYVTTITALPVTITAGGEGSPSQTSIAVAGATSTSSATPVSVQANSTSASAPMTGTGTPSLTAYPMSISQPYGNASTSAMPATNVSSSTLSLATANPTIESIPASLNITSSVQATTSTSSAYSVGAITATESSLSSATATAAPSSATSALAITRTISPTGISHSYNSSLSIGPAAISSASNSSAISLTQSPYATSSSPSSALNTSASAVNSFTSNTTRAKGTPVRSLPASSFVSLVSTSSRTGTGSSTSTSSVAITVTASAATSTSTPISAASISISATVSTTSASATATTTASSTVTHASSSIVVSSATATPTQGCGEQGVFTLTFDDLPNFLPSNPNNMSIAQAPPIFSPYHHLEFSDGYVYAPAPSEPYLPVSPPHLAVFLANDTGKMSSQYIQPGEFGDGPRDAISAFWFDANSAYFGCNNPGPGVCTLVFKAYTWDPTKNVEVVSYTQTASIPPCTTMQDLNCQLQRVEFAPTFQNLTGVQVSAFANSVQTMFYMDNLGLQWSNSSCAAGLLRQSSQ</sequence>
<accession>A0A6A6Q5N7</accession>
<evidence type="ECO:0000259" key="1">
    <source>
        <dbReference type="Pfam" id="PF24086"/>
    </source>
</evidence>
<dbReference type="GeneID" id="54473226"/>
<dbReference type="InterPro" id="IPR055795">
    <property type="entry name" value="DUF7371"/>
</dbReference>
<dbReference type="Pfam" id="PF24086">
    <property type="entry name" value="DUF7371"/>
    <property type="match status" value="1"/>
</dbReference>
<name>A0A6A6Q5N7_9PEZI</name>
<dbReference type="EMBL" id="MU001631">
    <property type="protein sequence ID" value="KAF2487266.1"/>
    <property type="molecule type" value="Genomic_DNA"/>
</dbReference>